<dbReference type="Pfam" id="PF21544">
    <property type="entry name" value="PorZ_N_b_propeller"/>
    <property type="match status" value="1"/>
</dbReference>
<dbReference type="NCBIfam" id="TIGR04183">
    <property type="entry name" value="Por_Secre_tail"/>
    <property type="match status" value="1"/>
</dbReference>
<name>A0ABT7YE96_9BACT</name>
<dbReference type="InterPro" id="IPR011110">
    <property type="entry name" value="Reg_prop"/>
</dbReference>
<keyword evidence="4" id="KW-1185">Reference proteome</keyword>
<sequence length="724" mass="79769">MKTSLKTLFIFCLFFSLSNSSILGQQAVGDWKYHLNYTDGEQIVGSENESLFVLNPHSLYYFSGPNQELDELDRTDGLSTQNLRSLYFDNTKNQLLLAHQNGIIDFISEEDIIPFFGIRDSEFISEKTLAGFSSQGNQVWVSGSFGFAELDLQNQILKDTYLNLGENGETLQVNSVASNTGIIFIGTTKGIRYAALSSNLKDFRSWQTIPGSEEFLWKTLIIDGPAQWALNENGALIEFSVTGIDEIAGINGAKNLKSIDGEVFFQMDNQIFNLEENGNFRQIAEAEDKILDFWVSESVIHFLLENKGILLSNQAEGLLPNGPDSKSNGLGHLNGNPISLSTRYDIDQGVISSSSARSSEFDYSIWEELSAPDSVTVSISWNGENYWGTPNGLWKSTAEGLEKVSLPDGQDNLPISSFTSDALGNLWIGVFDQESRLLKINSEGISSVPVPGLLLSKKLISDLQSRIWIIQGNRFGRTLRLFDPESGRSQSFGSASNQGGLPDNRVNDIFLDDSDRLWMGTDRGIAFFPSAPLVDEGSNIQALLPLINNRPVLAGDRVNTIQQLADETFFVGTNSSGLWHFDVNFEAIKANYTFENSPIPSNQILSLLDFSKGGELFILAPEGIISLRTGIKESFPELDELKIFPNPVTDQFDGILTIEGLVDGVDVIITDTAGNAVFRAFTQGGSLTWNLQDGNGARLKTGVYLVYVLDSNGNQRARGKFLVI</sequence>
<proteinExistence type="predicted"/>
<keyword evidence="1" id="KW-0732">Signal</keyword>
<dbReference type="InterPro" id="IPR015943">
    <property type="entry name" value="WD40/YVTN_repeat-like_dom_sf"/>
</dbReference>
<dbReference type="SUPFAM" id="SSF63829">
    <property type="entry name" value="Calcium-dependent phosphotriesterase"/>
    <property type="match status" value="1"/>
</dbReference>
<feature type="domain" description="PorZ N-terminal beta-propeller" evidence="2">
    <location>
        <begin position="51"/>
        <end position="207"/>
    </location>
</feature>
<dbReference type="Pfam" id="PF07494">
    <property type="entry name" value="Reg_prop"/>
    <property type="match status" value="1"/>
</dbReference>
<feature type="signal peptide" evidence="1">
    <location>
        <begin position="1"/>
        <end position="20"/>
    </location>
</feature>
<reference evidence="3" key="1">
    <citation type="submission" date="2023-06" db="EMBL/GenBank/DDBJ databases">
        <title>Robiginitalea aurantiacus sp. nov. and Algoriphagus sediminis sp. nov., isolated from coastal sediment.</title>
        <authorList>
            <person name="Zhou Z.Y."/>
            <person name="An J."/>
            <person name="Jia Y.W."/>
            <person name="Du Z.J."/>
        </authorList>
    </citation>
    <scope>NUCLEOTIDE SEQUENCE</scope>
    <source>
        <strain evidence="3">C2-7</strain>
    </source>
</reference>
<dbReference type="InterPro" id="IPR026444">
    <property type="entry name" value="Secre_tail"/>
</dbReference>
<dbReference type="EMBL" id="JAUEPH010000005">
    <property type="protein sequence ID" value="MDN3204844.1"/>
    <property type="molecule type" value="Genomic_DNA"/>
</dbReference>
<evidence type="ECO:0000313" key="4">
    <source>
        <dbReference type="Proteomes" id="UP001171916"/>
    </source>
</evidence>
<comment type="caution">
    <text evidence="3">The sequence shown here is derived from an EMBL/GenBank/DDBJ whole genome shotgun (WGS) entry which is preliminary data.</text>
</comment>
<protein>
    <submittedName>
        <fullName evidence="3">Two-component regulator propeller domain-containing protein</fullName>
    </submittedName>
</protein>
<evidence type="ECO:0000259" key="2">
    <source>
        <dbReference type="Pfam" id="PF21544"/>
    </source>
</evidence>
<evidence type="ECO:0000313" key="3">
    <source>
        <dbReference type="EMBL" id="MDN3204844.1"/>
    </source>
</evidence>
<evidence type="ECO:0000256" key="1">
    <source>
        <dbReference type="SAM" id="SignalP"/>
    </source>
</evidence>
<dbReference type="Gene3D" id="2.130.10.10">
    <property type="entry name" value="YVTN repeat-like/Quinoprotein amine dehydrogenase"/>
    <property type="match status" value="2"/>
</dbReference>
<gene>
    <name evidence="3" type="ORF">QVH07_11830</name>
</gene>
<accession>A0ABT7YE96</accession>
<organism evidence="3 4">
    <name type="scientific">Algoriphagus sediminis</name>
    <dbReference type="NCBI Taxonomy" id="3057113"/>
    <lineage>
        <taxon>Bacteria</taxon>
        <taxon>Pseudomonadati</taxon>
        <taxon>Bacteroidota</taxon>
        <taxon>Cytophagia</taxon>
        <taxon>Cytophagales</taxon>
        <taxon>Cyclobacteriaceae</taxon>
        <taxon>Algoriphagus</taxon>
    </lineage>
</organism>
<dbReference type="InterPro" id="IPR048954">
    <property type="entry name" value="PorZ_N"/>
</dbReference>
<feature type="chain" id="PRO_5046548797" evidence="1">
    <location>
        <begin position="21"/>
        <end position="724"/>
    </location>
</feature>
<dbReference type="RefSeq" id="WP_290000637.1">
    <property type="nucleotide sequence ID" value="NZ_JAUEPH010000005.1"/>
</dbReference>
<dbReference type="Proteomes" id="UP001171916">
    <property type="component" value="Unassembled WGS sequence"/>
</dbReference>